<proteinExistence type="inferred from homology"/>
<dbReference type="PANTHER" id="PTHR11060">
    <property type="entry name" value="PROTEIN MEMO1"/>
    <property type="match status" value="1"/>
</dbReference>
<organism evidence="2 3">
    <name type="scientific">Ascosphaera apis ARSEF 7405</name>
    <dbReference type="NCBI Taxonomy" id="392613"/>
    <lineage>
        <taxon>Eukaryota</taxon>
        <taxon>Fungi</taxon>
        <taxon>Dikarya</taxon>
        <taxon>Ascomycota</taxon>
        <taxon>Pezizomycotina</taxon>
        <taxon>Eurotiomycetes</taxon>
        <taxon>Eurotiomycetidae</taxon>
        <taxon>Onygenales</taxon>
        <taxon>Ascosphaeraceae</taxon>
        <taxon>Ascosphaera</taxon>
    </lineage>
</organism>
<name>A0A168C883_9EURO</name>
<keyword evidence="3" id="KW-1185">Reference proteome</keyword>
<dbReference type="AlphaFoldDB" id="A0A168C883"/>
<protein>
    <submittedName>
        <fullName evidence="2">DUF52 domain protein</fullName>
    </submittedName>
</protein>
<dbReference type="InterPro" id="IPR002737">
    <property type="entry name" value="MEMO1_fam"/>
</dbReference>
<dbReference type="OrthoDB" id="417112at2759"/>
<dbReference type="Gene3D" id="3.40.830.10">
    <property type="entry name" value="LigB-like"/>
    <property type="match status" value="1"/>
</dbReference>
<sequence length="410" mass="47119">MSSQQPGLHPFGWLFAIMLRKRHAPQIPREKARARRLVRLMRRRIFQLQLQDGRFQEQQFQRYESTILDIPPERWPRIFADPAQQPLYAERRLASIHNLNMAMDVWFNAVPDAVEFNERYTSMPKASLPVKGARMVIVPHGEHLLHSGETAAYAYKALDISRAKTIVVLCDIQTAKGVCGLALPEPSIKSYRTPVSPIPLKVDEKRHFQLRLTGKFQTILRANEQREPAFEMQSVWLRHLFRMRFGDDFTRYPKVLPIYVGQFILPEICGKEVLQDLFSDPEVSIIVSADLNRWGGESGNIFYSKRARTLAMDVPVFTKYLPQPDTTTTPEEIRDEMMWLKVAEKNISQSSSFGARVARYGTYTHNPPLYEAIASIDHMCLRALTMSPAHAEQVWQGGEIEVAKSIKPTK</sequence>
<dbReference type="EMBL" id="AZGZ01000003">
    <property type="protein sequence ID" value="KZZ96271.1"/>
    <property type="molecule type" value="Genomic_DNA"/>
</dbReference>
<evidence type="ECO:0000313" key="3">
    <source>
        <dbReference type="Proteomes" id="UP000242877"/>
    </source>
</evidence>
<evidence type="ECO:0000256" key="1">
    <source>
        <dbReference type="ARBA" id="ARBA00006315"/>
    </source>
</evidence>
<dbReference type="Pfam" id="PF01875">
    <property type="entry name" value="Memo"/>
    <property type="match status" value="1"/>
</dbReference>
<evidence type="ECO:0000313" key="2">
    <source>
        <dbReference type="EMBL" id="KZZ96271.1"/>
    </source>
</evidence>
<accession>A0A168C883</accession>
<reference evidence="2 3" key="1">
    <citation type="journal article" date="2016" name="Genome Biol. Evol.">
        <title>Divergent and convergent evolution of fungal pathogenicity.</title>
        <authorList>
            <person name="Shang Y."/>
            <person name="Xiao G."/>
            <person name="Zheng P."/>
            <person name="Cen K."/>
            <person name="Zhan S."/>
            <person name="Wang C."/>
        </authorList>
    </citation>
    <scope>NUCLEOTIDE SEQUENCE [LARGE SCALE GENOMIC DNA]</scope>
    <source>
        <strain evidence="2 3">ARSEF 7405</strain>
    </source>
</reference>
<dbReference type="VEuPathDB" id="FungiDB:AAP_01044"/>
<dbReference type="PANTHER" id="PTHR11060:SF0">
    <property type="entry name" value="PROTEIN MEMO1"/>
    <property type="match status" value="1"/>
</dbReference>
<gene>
    <name evidence="2" type="ORF">AAP_01044</name>
</gene>
<comment type="caution">
    <text evidence="2">The sequence shown here is derived from an EMBL/GenBank/DDBJ whole genome shotgun (WGS) entry which is preliminary data.</text>
</comment>
<dbReference type="NCBIfam" id="TIGR04336">
    <property type="entry name" value="AmmeMemoSam_B"/>
    <property type="match status" value="1"/>
</dbReference>
<comment type="similarity">
    <text evidence="1">Belongs to the MEMO1 family.</text>
</comment>
<dbReference type="Proteomes" id="UP000242877">
    <property type="component" value="Unassembled WGS sequence"/>
</dbReference>